<comment type="function">
    <text evidence="10">Catalyzes the condensation of iminoaspartate with dihydroxyacetone phosphate to form quinolinate.</text>
</comment>
<dbReference type="InterPro" id="IPR003473">
    <property type="entry name" value="NadA"/>
</dbReference>
<dbReference type="InterPro" id="IPR023066">
    <property type="entry name" value="Quinolinate_synth_type2"/>
</dbReference>
<dbReference type="OrthoDB" id="9801204at2"/>
<feature type="binding site" evidence="10">
    <location>
        <position position="272"/>
    </location>
    <ligand>
        <name>[4Fe-4S] cluster</name>
        <dbReference type="ChEBI" id="CHEBI:49883"/>
    </ligand>
</feature>
<organism evidence="11 12">
    <name type="scientific">Salinisphaera hydrothermalis (strain C41B8)</name>
    <dbReference type="NCBI Taxonomy" id="1304275"/>
    <lineage>
        <taxon>Bacteria</taxon>
        <taxon>Pseudomonadati</taxon>
        <taxon>Pseudomonadota</taxon>
        <taxon>Gammaproteobacteria</taxon>
        <taxon>Salinisphaerales</taxon>
        <taxon>Salinisphaeraceae</taxon>
        <taxon>Salinisphaera</taxon>
    </lineage>
</organism>
<evidence type="ECO:0000256" key="8">
    <source>
        <dbReference type="ARBA" id="ARBA00023004"/>
    </source>
</evidence>
<comment type="subcellular location">
    <subcellularLocation>
        <location evidence="10">Cytoplasm</location>
    </subcellularLocation>
</comment>
<evidence type="ECO:0000256" key="5">
    <source>
        <dbReference type="ARBA" id="ARBA00022642"/>
    </source>
</evidence>
<comment type="catalytic activity">
    <reaction evidence="10">
        <text>iminosuccinate + dihydroxyacetone phosphate = quinolinate + phosphate + 2 H2O + H(+)</text>
        <dbReference type="Rhea" id="RHEA:25888"/>
        <dbReference type="ChEBI" id="CHEBI:15377"/>
        <dbReference type="ChEBI" id="CHEBI:15378"/>
        <dbReference type="ChEBI" id="CHEBI:29959"/>
        <dbReference type="ChEBI" id="CHEBI:43474"/>
        <dbReference type="ChEBI" id="CHEBI:57642"/>
        <dbReference type="ChEBI" id="CHEBI:77875"/>
        <dbReference type="EC" id="2.5.1.72"/>
    </reaction>
</comment>
<comment type="similarity">
    <text evidence="10">Belongs to the quinolinate synthase family. Type 2 subfamily.</text>
</comment>
<dbReference type="PANTHER" id="PTHR30573">
    <property type="entry name" value="QUINOLINATE SYNTHETASE A"/>
    <property type="match status" value="1"/>
</dbReference>
<dbReference type="EMBL" id="APNK01000016">
    <property type="protein sequence ID" value="KEZ77165.1"/>
    <property type="molecule type" value="Genomic_DNA"/>
</dbReference>
<proteinExistence type="inferred from homology"/>
<evidence type="ECO:0000256" key="9">
    <source>
        <dbReference type="ARBA" id="ARBA00023014"/>
    </source>
</evidence>
<feature type="binding site" evidence="10">
    <location>
        <position position="88"/>
    </location>
    <ligand>
        <name>[4Fe-4S] cluster</name>
        <dbReference type="ChEBI" id="CHEBI:49883"/>
    </ligand>
</feature>
<dbReference type="AlphaFoldDB" id="A0A084IKD1"/>
<keyword evidence="12" id="KW-1185">Reference proteome</keyword>
<dbReference type="Pfam" id="PF02445">
    <property type="entry name" value="NadA"/>
    <property type="match status" value="1"/>
</dbReference>
<dbReference type="GO" id="GO:0046872">
    <property type="term" value="F:metal ion binding"/>
    <property type="evidence" value="ECO:0007669"/>
    <property type="project" value="UniProtKB-KW"/>
</dbReference>
<dbReference type="STRING" id="1304275.C41B8_11268"/>
<dbReference type="EC" id="2.5.1.72" evidence="2 10"/>
<feature type="binding site" evidence="10">
    <location>
        <position position="43"/>
    </location>
    <ligand>
        <name>iminosuccinate</name>
        <dbReference type="ChEBI" id="CHEBI:77875"/>
    </ligand>
</feature>
<dbReference type="SUPFAM" id="SSF142754">
    <property type="entry name" value="NadA-like"/>
    <property type="match status" value="1"/>
</dbReference>
<keyword evidence="9 10" id="KW-0411">Iron-sulfur</keyword>
<dbReference type="PANTHER" id="PTHR30573:SF0">
    <property type="entry name" value="QUINOLINATE SYNTHASE, CHLOROPLASTIC"/>
    <property type="match status" value="1"/>
</dbReference>
<dbReference type="NCBIfam" id="TIGR00550">
    <property type="entry name" value="nadA"/>
    <property type="match status" value="1"/>
</dbReference>
<keyword evidence="7 10" id="KW-0479">Metal-binding</keyword>
<dbReference type="GO" id="GO:0008987">
    <property type="term" value="F:quinolinate synthetase A activity"/>
    <property type="evidence" value="ECO:0007669"/>
    <property type="project" value="UniProtKB-UniRule"/>
</dbReference>
<feature type="binding site" evidence="10">
    <location>
        <position position="227"/>
    </location>
    <ligand>
        <name>iminosuccinate</name>
        <dbReference type="ChEBI" id="CHEBI:77875"/>
    </ligand>
</feature>
<dbReference type="UniPathway" id="UPA00253">
    <property type="reaction ID" value="UER00327"/>
</dbReference>
<dbReference type="FunFam" id="3.40.50.10800:FF:000003">
    <property type="entry name" value="Quinolinate synthase A"/>
    <property type="match status" value="1"/>
</dbReference>
<comment type="pathway">
    <text evidence="1 10">Cofactor biosynthesis; NAD(+) biosynthesis; quinolinate from iminoaspartate: step 1/1.</text>
</comment>
<dbReference type="InterPro" id="IPR036094">
    <property type="entry name" value="NadA_sf"/>
</dbReference>
<dbReference type="Gene3D" id="3.40.50.10800">
    <property type="entry name" value="NadA-like"/>
    <property type="match status" value="3"/>
</dbReference>
<dbReference type="PATRIC" id="fig|1304275.5.peg.2298"/>
<feature type="binding site" evidence="10">
    <location>
        <position position="26"/>
    </location>
    <ligand>
        <name>iminosuccinate</name>
        <dbReference type="ChEBI" id="CHEBI:77875"/>
    </ligand>
</feature>
<feature type="binding site" evidence="10">
    <location>
        <begin position="114"/>
        <end position="116"/>
    </location>
    <ligand>
        <name>iminosuccinate</name>
        <dbReference type="ChEBI" id="CHEBI:77875"/>
    </ligand>
</feature>
<dbReference type="GO" id="GO:0034628">
    <property type="term" value="P:'de novo' NAD+ biosynthetic process from L-aspartate"/>
    <property type="evidence" value="ECO:0007669"/>
    <property type="project" value="TreeGrafter"/>
</dbReference>
<feature type="binding site" evidence="10">
    <location>
        <begin position="200"/>
        <end position="202"/>
    </location>
    <ligand>
        <name>iminosuccinate</name>
        <dbReference type="ChEBI" id="CHEBI:77875"/>
    </ligand>
</feature>
<evidence type="ECO:0000256" key="3">
    <source>
        <dbReference type="ARBA" id="ARBA00022485"/>
    </source>
</evidence>
<dbReference type="GO" id="GO:0051539">
    <property type="term" value="F:4 iron, 4 sulfur cluster binding"/>
    <property type="evidence" value="ECO:0007669"/>
    <property type="project" value="UniProtKB-KW"/>
</dbReference>
<dbReference type="Proteomes" id="UP000028302">
    <property type="component" value="Unassembled WGS sequence"/>
</dbReference>
<evidence type="ECO:0000256" key="1">
    <source>
        <dbReference type="ARBA" id="ARBA00005065"/>
    </source>
</evidence>
<dbReference type="HAMAP" id="MF_00568">
    <property type="entry name" value="NadA_type2"/>
    <property type="match status" value="1"/>
</dbReference>
<evidence type="ECO:0000256" key="10">
    <source>
        <dbReference type="HAMAP-Rule" id="MF_00568"/>
    </source>
</evidence>
<dbReference type="NCBIfam" id="NF006879">
    <property type="entry name" value="PRK09375.1-4"/>
    <property type="match status" value="1"/>
</dbReference>
<dbReference type="eggNOG" id="COG0379">
    <property type="taxonomic scope" value="Bacteria"/>
</dbReference>
<evidence type="ECO:0000256" key="2">
    <source>
        <dbReference type="ARBA" id="ARBA00012669"/>
    </source>
</evidence>
<feature type="binding site" evidence="10">
    <location>
        <position position="131"/>
    </location>
    <ligand>
        <name>iminosuccinate</name>
        <dbReference type="ChEBI" id="CHEBI:77875"/>
    </ligand>
</feature>
<name>A0A084IKD1_SALHC</name>
<comment type="cofactor">
    <cofactor evidence="10">
        <name>[4Fe-4S] cluster</name>
        <dbReference type="ChEBI" id="CHEBI:49883"/>
    </cofactor>
    <text evidence="10">Binds 1 [4Fe-4S] cluster per subunit.</text>
</comment>
<keyword evidence="6 10" id="KW-0808">Transferase</keyword>
<keyword evidence="4 10" id="KW-0963">Cytoplasm</keyword>
<keyword evidence="8 10" id="KW-0408">Iron</keyword>
<comment type="caution">
    <text evidence="11">The sequence shown here is derived from an EMBL/GenBank/DDBJ whole genome shotgun (WGS) entry which is preliminary data.</text>
</comment>
<feature type="binding site" evidence="10">
    <location>
        <position position="174"/>
    </location>
    <ligand>
        <name>[4Fe-4S] cluster</name>
        <dbReference type="ChEBI" id="CHEBI:49883"/>
    </ligand>
</feature>
<evidence type="ECO:0000256" key="4">
    <source>
        <dbReference type="ARBA" id="ARBA00022490"/>
    </source>
</evidence>
<evidence type="ECO:0000256" key="7">
    <source>
        <dbReference type="ARBA" id="ARBA00022723"/>
    </source>
</evidence>
<protein>
    <recommendedName>
        <fullName evidence="2 10">Quinolinate synthase</fullName>
        <ecNumber evidence="2 10">2.5.1.72</ecNumber>
    </recommendedName>
</protein>
<gene>
    <name evidence="10" type="primary">nadA</name>
    <name evidence="11" type="ORF">C41B8_11268</name>
</gene>
<keyword evidence="3 10" id="KW-0004">4Fe-4S</keyword>
<dbReference type="NCBIfam" id="NF006878">
    <property type="entry name" value="PRK09375.1-2"/>
    <property type="match status" value="1"/>
</dbReference>
<dbReference type="GO" id="GO:0005737">
    <property type="term" value="C:cytoplasm"/>
    <property type="evidence" value="ECO:0007669"/>
    <property type="project" value="UniProtKB-SubCell"/>
</dbReference>
<keyword evidence="5 10" id="KW-0662">Pyridine nucleotide biosynthesis</keyword>
<evidence type="ECO:0000313" key="11">
    <source>
        <dbReference type="EMBL" id="KEZ77165.1"/>
    </source>
</evidence>
<reference evidence="11 12" key="1">
    <citation type="submission" date="2013-03" db="EMBL/GenBank/DDBJ databases">
        <title>Salinisphaera hydrothermalis C41B8 Genome Sequencing.</title>
        <authorList>
            <person name="Li C."/>
            <person name="Lai Q."/>
            <person name="Shao Z."/>
        </authorList>
    </citation>
    <scope>NUCLEOTIDE SEQUENCE [LARGE SCALE GENOMIC DNA]</scope>
    <source>
        <strain evidence="11 12">C41B8</strain>
    </source>
</reference>
<accession>A0A084IKD1</accession>
<evidence type="ECO:0000256" key="6">
    <source>
        <dbReference type="ARBA" id="ARBA00022679"/>
    </source>
</evidence>
<dbReference type="RefSeq" id="WP_037338043.1">
    <property type="nucleotide sequence ID" value="NZ_APNK01000016.1"/>
</dbReference>
<evidence type="ECO:0000313" key="12">
    <source>
        <dbReference type="Proteomes" id="UP000028302"/>
    </source>
</evidence>
<sequence length="315" mass="34662">MTTEHEQLVADIQRLKAAKNAVILAHNYERPEIQDICDYLGDSLGLSRQAAATDADVIVFCGVHFMAETASIISPDKTVLIPDLNAGCSLAESITLEQLQTWKAEHPGATVVAYVNTSAAIKAECDYCVTSSNAVQVIEAIPEDEEILFLPDRFLGTYVEMMTGRKLHIWPGSCHVHEKIGDMNLAAKQREYPNAEILIHPECGCSTACMMNSAMSFDCKDAHIHSTSGMLTHAHESEAKEFVVATETGILHRMKKENPGKTFHPASEHSVCEYMKLTTLAKLRDALAYDRYEVKVDAALADAARRPIDRMLAIG</sequence>